<sequence>MSAVNAWITYNDLRQEKEKNIFPPFPCTSRRINYRGPPNNISTTTKKRNVIFRCKEAVPPILSYIKNFNEDFSEVDFSRTTRHKASYSVNLECIRDIPKPISENKYLATGCSLTELHYNYRVGISTASEIIQETCKLIWIFMKEQCIPKPTREKWLEIADEREPAVDTVVDEFVINLNQTDSDSNFMETEDEDSEGEEKDSRILGVESVGDPIVYEINSDKMYTNL</sequence>
<feature type="compositionally biased region" description="Acidic residues" evidence="1">
    <location>
        <begin position="188"/>
        <end position="198"/>
    </location>
</feature>
<protein>
    <submittedName>
        <fullName evidence="2">Uncharacterized protein</fullName>
    </submittedName>
</protein>
<evidence type="ECO:0000256" key="1">
    <source>
        <dbReference type="SAM" id="MobiDB-lite"/>
    </source>
</evidence>
<evidence type="ECO:0000313" key="2">
    <source>
        <dbReference type="EMBL" id="CAH1985109.1"/>
    </source>
</evidence>
<evidence type="ECO:0000313" key="3">
    <source>
        <dbReference type="Proteomes" id="UP001152888"/>
    </source>
</evidence>
<dbReference type="AlphaFoldDB" id="A0A9P0L2B6"/>
<accession>A0A9P0L2B6</accession>
<reference evidence="2" key="1">
    <citation type="submission" date="2022-03" db="EMBL/GenBank/DDBJ databases">
        <authorList>
            <person name="Sayadi A."/>
        </authorList>
    </citation>
    <scope>NUCLEOTIDE SEQUENCE</scope>
</reference>
<dbReference type="Proteomes" id="UP001152888">
    <property type="component" value="Unassembled WGS sequence"/>
</dbReference>
<feature type="region of interest" description="Disordered" evidence="1">
    <location>
        <begin position="181"/>
        <end position="201"/>
    </location>
</feature>
<dbReference type="EMBL" id="CAKOFQ010006970">
    <property type="protein sequence ID" value="CAH1985109.1"/>
    <property type="molecule type" value="Genomic_DNA"/>
</dbReference>
<proteinExistence type="predicted"/>
<name>A0A9P0L2B6_ACAOB</name>
<gene>
    <name evidence="2" type="ORF">ACAOBT_LOCUS16478</name>
</gene>
<comment type="caution">
    <text evidence="2">The sequence shown here is derived from an EMBL/GenBank/DDBJ whole genome shotgun (WGS) entry which is preliminary data.</text>
</comment>
<organism evidence="2 3">
    <name type="scientific">Acanthoscelides obtectus</name>
    <name type="common">Bean weevil</name>
    <name type="synonym">Bruchus obtectus</name>
    <dbReference type="NCBI Taxonomy" id="200917"/>
    <lineage>
        <taxon>Eukaryota</taxon>
        <taxon>Metazoa</taxon>
        <taxon>Ecdysozoa</taxon>
        <taxon>Arthropoda</taxon>
        <taxon>Hexapoda</taxon>
        <taxon>Insecta</taxon>
        <taxon>Pterygota</taxon>
        <taxon>Neoptera</taxon>
        <taxon>Endopterygota</taxon>
        <taxon>Coleoptera</taxon>
        <taxon>Polyphaga</taxon>
        <taxon>Cucujiformia</taxon>
        <taxon>Chrysomeloidea</taxon>
        <taxon>Chrysomelidae</taxon>
        <taxon>Bruchinae</taxon>
        <taxon>Bruchini</taxon>
        <taxon>Acanthoscelides</taxon>
    </lineage>
</organism>
<keyword evidence="3" id="KW-1185">Reference proteome</keyword>